<organism evidence="1 2">
    <name type="scientific">Gordonia jinhuaensis</name>
    <dbReference type="NCBI Taxonomy" id="1517702"/>
    <lineage>
        <taxon>Bacteria</taxon>
        <taxon>Bacillati</taxon>
        <taxon>Actinomycetota</taxon>
        <taxon>Actinomycetes</taxon>
        <taxon>Mycobacteriales</taxon>
        <taxon>Gordoniaceae</taxon>
        <taxon>Gordonia</taxon>
    </lineage>
</organism>
<dbReference type="SUPFAM" id="SSF109854">
    <property type="entry name" value="DinB/YfiT-like putative metalloenzymes"/>
    <property type="match status" value="1"/>
</dbReference>
<evidence type="ECO:0008006" key="3">
    <source>
        <dbReference type="Google" id="ProtNLM"/>
    </source>
</evidence>
<gene>
    <name evidence="1" type="ORF">GCM10011489_28670</name>
</gene>
<reference evidence="1" key="1">
    <citation type="journal article" date="2014" name="Int. J. Syst. Evol. Microbiol.">
        <title>Complete genome sequence of Corynebacterium casei LMG S-19264T (=DSM 44701T), isolated from a smear-ripened cheese.</title>
        <authorList>
            <consortium name="US DOE Joint Genome Institute (JGI-PGF)"/>
            <person name="Walter F."/>
            <person name="Albersmeier A."/>
            <person name="Kalinowski J."/>
            <person name="Ruckert C."/>
        </authorList>
    </citation>
    <scope>NUCLEOTIDE SEQUENCE</scope>
    <source>
        <strain evidence="1">CGMCC 1.12827</strain>
    </source>
</reference>
<evidence type="ECO:0000313" key="2">
    <source>
        <dbReference type="Proteomes" id="UP000621454"/>
    </source>
</evidence>
<proteinExistence type="predicted"/>
<protein>
    <recommendedName>
        <fullName evidence="3">DinB family protein</fullName>
    </recommendedName>
</protein>
<name>A0A916TCV6_9ACTN</name>
<dbReference type="InterPro" id="IPR007061">
    <property type="entry name" value="MST-like"/>
</dbReference>
<dbReference type="Pfam" id="PF04978">
    <property type="entry name" value="MST"/>
    <property type="match status" value="1"/>
</dbReference>
<comment type="caution">
    <text evidence="1">The sequence shown here is derived from an EMBL/GenBank/DDBJ whole genome shotgun (WGS) entry which is preliminary data.</text>
</comment>
<dbReference type="Gene3D" id="1.20.120.450">
    <property type="entry name" value="dinb family like domain"/>
    <property type="match status" value="1"/>
</dbReference>
<keyword evidence="2" id="KW-1185">Reference proteome</keyword>
<dbReference type="EMBL" id="BMGC01000023">
    <property type="protein sequence ID" value="GGB39251.1"/>
    <property type="molecule type" value="Genomic_DNA"/>
</dbReference>
<evidence type="ECO:0000313" key="1">
    <source>
        <dbReference type="EMBL" id="GGB39251.1"/>
    </source>
</evidence>
<accession>A0A916TCV6</accession>
<dbReference type="RefSeq" id="WP_188587271.1">
    <property type="nucleotide sequence ID" value="NZ_BMGC01000023.1"/>
</dbReference>
<dbReference type="AlphaFoldDB" id="A0A916TCV6"/>
<sequence length="184" mass="20155">MAGFYTSQSLSVDVGDDPMKEDLLLLLADQRALLEIAVAGVDEEQARTRTTVSELTLGGIVKHLAHGELDTADMIADPDPDAQFDLSRLDDEYTLGESETWAATLDEYAAATRRFEEVIAAAPLDAMIPQPIAPWAPERVWWSVHRLLANRIRETAHHCGHADIIREALDGQTTMGVLSSGLSF</sequence>
<dbReference type="InterPro" id="IPR034660">
    <property type="entry name" value="DinB/YfiT-like"/>
</dbReference>
<reference evidence="1" key="2">
    <citation type="submission" date="2020-09" db="EMBL/GenBank/DDBJ databases">
        <authorList>
            <person name="Sun Q."/>
            <person name="Zhou Y."/>
        </authorList>
    </citation>
    <scope>NUCLEOTIDE SEQUENCE</scope>
    <source>
        <strain evidence="1">CGMCC 1.12827</strain>
    </source>
</reference>
<dbReference type="Proteomes" id="UP000621454">
    <property type="component" value="Unassembled WGS sequence"/>
</dbReference>